<dbReference type="Gene3D" id="2.40.50.140">
    <property type="entry name" value="Nucleic acid-binding proteins"/>
    <property type="match status" value="1"/>
</dbReference>
<evidence type="ECO:0000313" key="1">
    <source>
        <dbReference type="Proteomes" id="UP001652628"/>
    </source>
</evidence>
<sequence>MELHESFDDIENQLDNFIIRKNQQKYKKPDSEKSGPKIHNNIPLTISHILRVTEDPEREHVFITCDANSNAAPIYFRTCFVYGFVAGFATHNECFNKYIIDDGTGNLEASIAKKPANRQVLSSLYNEATSLVSSEAYRPVAERLIRLSKTAMKYIDPSPITRGNSLFLRGRPNIFRGKVGLDAFAFFIDSGKSRKLEIGFADHLSVWHRNYKTQSARNK</sequence>
<reference evidence="2" key="1">
    <citation type="submission" date="2025-08" db="UniProtKB">
        <authorList>
            <consortium name="RefSeq"/>
        </authorList>
    </citation>
    <scope>IDENTIFICATION</scope>
</reference>
<gene>
    <name evidence="2" type="primary">ver</name>
</gene>
<proteinExistence type="predicted"/>
<accession>A0AB39ZEX0</accession>
<evidence type="ECO:0000313" key="2">
    <source>
        <dbReference type="RefSeq" id="XP_016932468.4"/>
    </source>
</evidence>
<dbReference type="AlphaFoldDB" id="A0AB39ZEX0"/>
<organism evidence="1 2">
    <name type="scientific">Drosophila suzukii</name>
    <name type="common">Spotted-wing drosophila fruit fly</name>
    <dbReference type="NCBI Taxonomy" id="28584"/>
    <lineage>
        <taxon>Eukaryota</taxon>
        <taxon>Metazoa</taxon>
        <taxon>Ecdysozoa</taxon>
        <taxon>Arthropoda</taxon>
        <taxon>Hexapoda</taxon>
        <taxon>Insecta</taxon>
        <taxon>Pterygota</taxon>
        <taxon>Neoptera</taxon>
        <taxon>Endopterygota</taxon>
        <taxon>Diptera</taxon>
        <taxon>Brachycera</taxon>
        <taxon>Muscomorpha</taxon>
        <taxon>Ephydroidea</taxon>
        <taxon>Drosophilidae</taxon>
        <taxon>Drosophila</taxon>
        <taxon>Sophophora</taxon>
    </lineage>
</organism>
<dbReference type="Proteomes" id="UP001652628">
    <property type="component" value="Chromosome 3"/>
</dbReference>
<keyword evidence="1" id="KW-1185">Reference proteome</keyword>
<dbReference type="RefSeq" id="XP_016932468.4">
    <property type="nucleotide sequence ID" value="XM_017076979.4"/>
</dbReference>
<dbReference type="InterPro" id="IPR012340">
    <property type="entry name" value="NA-bd_OB-fold"/>
</dbReference>
<dbReference type="GeneID" id="108011752"/>
<protein>
    <submittedName>
        <fullName evidence="2">Uncharacterized protein ver</fullName>
    </submittedName>
</protein>
<name>A0AB39ZEX0_DROSZ</name>